<dbReference type="InterPro" id="IPR041457">
    <property type="entry name" value="CxC2_KDZ-assoc"/>
</dbReference>
<gene>
    <name evidence="4" type="ORF">BXZ70DRAFT_1012330</name>
</gene>
<feature type="compositionally biased region" description="Pro residues" evidence="1">
    <location>
        <begin position="39"/>
        <end position="49"/>
    </location>
</feature>
<evidence type="ECO:0000313" key="5">
    <source>
        <dbReference type="Proteomes" id="UP000813824"/>
    </source>
</evidence>
<keyword evidence="2" id="KW-1133">Transmembrane helix</keyword>
<dbReference type="Proteomes" id="UP000813824">
    <property type="component" value="Unassembled WGS sequence"/>
</dbReference>
<evidence type="ECO:0000259" key="3">
    <source>
        <dbReference type="Pfam" id="PF18803"/>
    </source>
</evidence>
<dbReference type="Pfam" id="PF18803">
    <property type="entry name" value="CxC2"/>
    <property type="match status" value="1"/>
</dbReference>
<protein>
    <recommendedName>
        <fullName evidence="3">CxC2-like cysteine cluster KDZ transposase-associated domain-containing protein</fullName>
    </recommendedName>
</protein>
<accession>A0A8K0XKK9</accession>
<dbReference type="EMBL" id="JAEVFJ010000050">
    <property type="protein sequence ID" value="KAH8082481.1"/>
    <property type="molecule type" value="Genomic_DNA"/>
</dbReference>
<feature type="region of interest" description="Disordered" evidence="1">
    <location>
        <begin position="1"/>
        <end position="78"/>
    </location>
</feature>
<keyword evidence="5" id="KW-1185">Reference proteome</keyword>
<dbReference type="OrthoDB" id="3143151at2759"/>
<keyword evidence="2" id="KW-0812">Transmembrane</keyword>
<dbReference type="AlphaFoldDB" id="A0A8K0XKK9"/>
<name>A0A8K0XKK9_9AGAR</name>
<comment type="caution">
    <text evidence="4">The sequence shown here is derived from an EMBL/GenBank/DDBJ whole genome shotgun (WGS) entry which is preliminary data.</text>
</comment>
<feature type="transmembrane region" description="Helical" evidence="2">
    <location>
        <begin position="572"/>
        <end position="589"/>
    </location>
</feature>
<feature type="compositionally biased region" description="Basic and acidic residues" evidence="1">
    <location>
        <begin position="19"/>
        <end position="30"/>
    </location>
</feature>
<feature type="region of interest" description="Disordered" evidence="1">
    <location>
        <begin position="228"/>
        <end position="251"/>
    </location>
</feature>
<evidence type="ECO:0000313" key="4">
    <source>
        <dbReference type="EMBL" id="KAH8082481.1"/>
    </source>
</evidence>
<feature type="domain" description="CxC2-like cysteine cluster KDZ transposase-associated" evidence="3">
    <location>
        <begin position="272"/>
        <end position="351"/>
    </location>
</feature>
<sequence>MPSHAYVPKKKKINTIVHVTDHRIRADGTSRTKSVVAPPKEPTPSPDPPSRSRSSTPTSRTTPRPDTDQSADPPPPSFFHQIEDEDLSHLYTSHGKSSTDFMHDWMLRRTKYLQAIISTEDMNESSAPKCSTCGAAALYRCKDCYSTLNYCAPCCRVAHGASPLHRLFRWTGTSFQRSMACQEELGIVLYFGHRGRPCHMYQEEHYRDCAPQSNTAHSRSPLSVDLAASQGAEQGSGGPADEPSNEDESFFSHTNPEAAHFIYRKSHDSSLNPLLCVVHTNGIHYVRARFCVCSDAPPSDIQVLSAGLYPSTQIKVETVFSQAVLNEFLLAKLECHVTANSFYSMLRRQTSPAFPDILPDRYRELLRCSRQWSWLKLQKWSGAAFDDPEGQSPAPGGLVSFCAACPQPGKNLPQEWQREPDQWRFQIRLIQDGNFKAEHLLYKSLGSDVRLSDGQGFMVTSAPFKSHVNATQHMPVPVSTCQEHRAVNNTSLARKNLASSGIGAVACVRHGCFVPHSVVDFQKGERQSHMDYAFVNAVMYFKGTLLTVMLFYDVACQYYKNFHSRMKSYADLSLPFGTAILWLIGMFHIHGHQDACFVRHAPTFMTGAADIDGKSSKRYGFPSTMRLEVTDQWLIRMMISLRRKHRKAVEGSLEHGEAVATMIAGSTVVRDNSEAWDLQATKAVQAREEDMKYIDEMKIFDMDKKTVPTQKEIRLRLTQDERGDDVGHADWLVQGLQIQDQQLAVQKIVRDLGLHPTLDALTALAAKRNRLQNLVDKFQQSSLQFLPDDIDISLAQPISVDAEWDVIDDLDGNTAANVARRDQSDYPEHQIINLPSSLSSLPPFPELKVLQKRNLILGLRRRMMRSTNFDLTSLTARSSTCQECANETNVEEPIEHQPTPADPSLAPFVRASIPAGWIDAYGTDTDPLGTVRRTERLAIPKHRFVVPIFPDVPGFHALQRKVRRIAWRCQEAVESLHDAAFSDPLWIHRYNTGLAIEMAEFEAVVGQIMIQCHVLSVDPDIHIPEILSVMFRHSTPHLKIRRKLKLRHIYEAFQGIQSLVPDDPEAPYGGDFTHMWWTWPGKFEDDPPSFVPLWWFDNSLDYTDQVMIPREELFSAVLNGQKTLAHAGDVDHIIKGILDERNRFAEEFGLPQRRAPDIELDSVR</sequence>
<feature type="transmembrane region" description="Helical" evidence="2">
    <location>
        <begin position="532"/>
        <end position="552"/>
    </location>
</feature>
<keyword evidence="2" id="KW-0472">Membrane</keyword>
<organism evidence="4 5">
    <name type="scientific">Cristinia sonorae</name>
    <dbReference type="NCBI Taxonomy" id="1940300"/>
    <lineage>
        <taxon>Eukaryota</taxon>
        <taxon>Fungi</taxon>
        <taxon>Dikarya</taxon>
        <taxon>Basidiomycota</taxon>
        <taxon>Agaricomycotina</taxon>
        <taxon>Agaricomycetes</taxon>
        <taxon>Agaricomycetidae</taxon>
        <taxon>Agaricales</taxon>
        <taxon>Pleurotineae</taxon>
        <taxon>Stephanosporaceae</taxon>
        <taxon>Cristinia</taxon>
    </lineage>
</organism>
<proteinExistence type="predicted"/>
<dbReference type="InterPro" id="IPR040521">
    <property type="entry name" value="KDZ"/>
</dbReference>
<evidence type="ECO:0000256" key="1">
    <source>
        <dbReference type="SAM" id="MobiDB-lite"/>
    </source>
</evidence>
<feature type="compositionally biased region" description="Low complexity" evidence="1">
    <location>
        <begin position="51"/>
        <end position="64"/>
    </location>
</feature>
<evidence type="ECO:0000256" key="2">
    <source>
        <dbReference type="SAM" id="Phobius"/>
    </source>
</evidence>
<reference evidence="4" key="1">
    <citation type="journal article" date="2021" name="New Phytol.">
        <title>Evolutionary innovations through gain and loss of genes in the ectomycorrhizal Boletales.</title>
        <authorList>
            <person name="Wu G."/>
            <person name="Miyauchi S."/>
            <person name="Morin E."/>
            <person name="Kuo A."/>
            <person name="Drula E."/>
            <person name="Varga T."/>
            <person name="Kohler A."/>
            <person name="Feng B."/>
            <person name="Cao Y."/>
            <person name="Lipzen A."/>
            <person name="Daum C."/>
            <person name="Hundley H."/>
            <person name="Pangilinan J."/>
            <person name="Johnson J."/>
            <person name="Barry K."/>
            <person name="LaButti K."/>
            <person name="Ng V."/>
            <person name="Ahrendt S."/>
            <person name="Min B."/>
            <person name="Choi I.G."/>
            <person name="Park H."/>
            <person name="Plett J.M."/>
            <person name="Magnuson J."/>
            <person name="Spatafora J.W."/>
            <person name="Nagy L.G."/>
            <person name="Henrissat B."/>
            <person name="Grigoriev I.V."/>
            <person name="Yang Z.L."/>
            <person name="Xu J."/>
            <person name="Martin F.M."/>
        </authorList>
    </citation>
    <scope>NUCLEOTIDE SEQUENCE</scope>
    <source>
        <strain evidence="4">KKN 215</strain>
    </source>
</reference>
<dbReference type="Pfam" id="PF18758">
    <property type="entry name" value="KDZ"/>
    <property type="match status" value="1"/>
</dbReference>